<feature type="domain" description="RING-type" evidence="14">
    <location>
        <begin position="268"/>
        <end position="318"/>
    </location>
</feature>
<proteinExistence type="predicted"/>
<evidence type="ECO:0000313" key="15">
    <source>
        <dbReference type="Proteomes" id="UP000504607"/>
    </source>
</evidence>
<dbReference type="InterPro" id="IPR056760">
    <property type="entry name" value="RING_XB3-like"/>
</dbReference>
<evidence type="ECO:0000256" key="2">
    <source>
        <dbReference type="ARBA" id="ARBA00004906"/>
    </source>
</evidence>
<dbReference type="PROSITE" id="PS50088">
    <property type="entry name" value="ANK_REPEAT"/>
    <property type="match status" value="4"/>
</dbReference>
<feature type="repeat" description="ANK" evidence="11">
    <location>
        <begin position="77"/>
        <end position="109"/>
    </location>
</feature>
<dbReference type="PROSITE" id="PS50297">
    <property type="entry name" value="ANK_REP_REGION"/>
    <property type="match status" value="3"/>
</dbReference>
<evidence type="ECO:0000256" key="13">
    <source>
        <dbReference type="SAM" id="MobiDB-lite"/>
    </source>
</evidence>
<dbReference type="PROSITE" id="PS50089">
    <property type="entry name" value="ZF_RING_2"/>
    <property type="match status" value="1"/>
</dbReference>
<protein>
    <recommendedName>
        <fullName evidence="3">RING-type E3 ubiquitin transferase</fullName>
        <ecNumber evidence="3">2.3.2.27</ecNumber>
    </recommendedName>
</protein>
<dbReference type="AlphaFoldDB" id="A0A8N4F2V8"/>
<keyword evidence="7 12" id="KW-0863">Zinc-finger</keyword>
<dbReference type="Gene3D" id="3.30.40.10">
    <property type="entry name" value="Zinc/RING finger domain, C3HC4 (zinc finger)"/>
    <property type="match status" value="1"/>
</dbReference>
<evidence type="ECO:0000256" key="6">
    <source>
        <dbReference type="ARBA" id="ARBA00022737"/>
    </source>
</evidence>
<dbReference type="PROSITE" id="PS00518">
    <property type="entry name" value="ZF_RING_1"/>
    <property type="match status" value="1"/>
</dbReference>
<feature type="compositionally biased region" description="Basic and acidic residues" evidence="13">
    <location>
        <begin position="423"/>
        <end position="432"/>
    </location>
</feature>
<keyword evidence="8" id="KW-0833">Ubl conjugation pathway</keyword>
<feature type="repeat" description="ANK" evidence="11">
    <location>
        <begin position="184"/>
        <end position="216"/>
    </location>
</feature>
<dbReference type="Pfam" id="PF12796">
    <property type="entry name" value="Ank_2"/>
    <property type="match status" value="1"/>
</dbReference>
<dbReference type="SMART" id="SM00248">
    <property type="entry name" value="ANK"/>
    <property type="match status" value="4"/>
</dbReference>
<gene>
    <name evidence="16" type="primary">LOC105043420</name>
</gene>
<keyword evidence="6" id="KW-0677">Repeat</keyword>
<name>A0A8N4F2V8_ELAGV</name>
<keyword evidence="9" id="KW-0862">Zinc</keyword>
<dbReference type="GO" id="GO:0061630">
    <property type="term" value="F:ubiquitin protein ligase activity"/>
    <property type="evidence" value="ECO:0007669"/>
    <property type="project" value="UniProtKB-EC"/>
</dbReference>
<keyword evidence="10 11" id="KW-0040">ANK repeat</keyword>
<reference evidence="16" key="1">
    <citation type="submission" date="2025-08" db="UniProtKB">
        <authorList>
            <consortium name="RefSeq"/>
        </authorList>
    </citation>
    <scope>IDENTIFICATION</scope>
</reference>
<evidence type="ECO:0000256" key="1">
    <source>
        <dbReference type="ARBA" id="ARBA00000900"/>
    </source>
</evidence>
<dbReference type="InterPro" id="IPR036770">
    <property type="entry name" value="Ankyrin_rpt-contain_sf"/>
</dbReference>
<evidence type="ECO:0000256" key="5">
    <source>
        <dbReference type="ARBA" id="ARBA00022723"/>
    </source>
</evidence>
<accession>A0A8N4F2V8</accession>
<comment type="pathway">
    <text evidence="2">Protein modification; protein ubiquitination.</text>
</comment>
<dbReference type="Proteomes" id="UP000504607">
    <property type="component" value="Chromosome 4"/>
</dbReference>
<feature type="compositionally biased region" description="Polar residues" evidence="13">
    <location>
        <begin position="409"/>
        <end position="421"/>
    </location>
</feature>
<dbReference type="SUPFAM" id="SSF48403">
    <property type="entry name" value="Ankyrin repeat"/>
    <property type="match status" value="1"/>
</dbReference>
<evidence type="ECO:0000256" key="9">
    <source>
        <dbReference type="ARBA" id="ARBA00022833"/>
    </source>
</evidence>
<dbReference type="InterPro" id="IPR002110">
    <property type="entry name" value="Ankyrin_rpt"/>
</dbReference>
<dbReference type="SUPFAM" id="SSF57850">
    <property type="entry name" value="RING/U-box"/>
    <property type="match status" value="1"/>
</dbReference>
<evidence type="ECO:0000256" key="11">
    <source>
        <dbReference type="PROSITE-ProRule" id="PRU00023"/>
    </source>
</evidence>
<dbReference type="Pfam" id="PF24921">
    <property type="entry name" value="RING_XB3-XBAT31"/>
    <property type="match status" value="1"/>
</dbReference>
<evidence type="ECO:0000256" key="3">
    <source>
        <dbReference type="ARBA" id="ARBA00012483"/>
    </source>
</evidence>
<feature type="repeat" description="ANK" evidence="11">
    <location>
        <begin position="111"/>
        <end position="132"/>
    </location>
</feature>
<keyword evidence="5" id="KW-0479">Metal-binding</keyword>
<feature type="repeat" description="ANK" evidence="11">
    <location>
        <begin position="44"/>
        <end position="76"/>
    </location>
</feature>
<dbReference type="FunFam" id="1.25.40.20:FF:000262">
    <property type="entry name" value="E3 ubiquitin-protein ligase XBAT33"/>
    <property type="match status" value="1"/>
</dbReference>
<keyword evidence="4" id="KW-0808">Transferase</keyword>
<dbReference type="InterPro" id="IPR017907">
    <property type="entry name" value="Znf_RING_CS"/>
</dbReference>
<evidence type="ECO:0000256" key="7">
    <source>
        <dbReference type="ARBA" id="ARBA00022771"/>
    </source>
</evidence>
<dbReference type="PRINTS" id="PR01415">
    <property type="entry name" value="ANKYRIN"/>
</dbReference>
<dbReference type="InterPro" id="IPR001841">
    <property type="entry name" value="Znf_RING"/>
</dbReference>
<keyword evidence="15" id="KW-1185">Reference proteome</keyword>
<dbReference type="PANTHER" id="PTHR24123">
    <property type="entry name" value="ANKYRIN REPEAT-CONTAINING"/>
    <property type="match status" value="1"/>
</dbReference>
<dbReference type="Pfam" id="PF00023">
    <property type="entry name" value="Ank"/>
    <property type="match status" value="1"/>
</dbReference>
<dbReference type="RefSeq" id="XP_029119914.1">
    <property type="nucleotide sequence ID" value="XM_029264081.1"/>
</dbReference>
<evidence type="ECO:0000313" key="16">
    <source>
        <dbReference type="RefSeq" id="XP_029119914.1"/>
    </source>
</evidence>
<sequence length="459" mass="49293">MGNSLGCSASGERLVSAARDGDLVEARMLLEFNPCLAKYSTFGGLNSPLHFAAAKGHNEIVMLLLENGAEVNSRNYCGQTALMQACRHGHWEVVQTLLLFRSNVTRADYLSGRTALHFAAVDGHVRCIRLLVADFVPSAPYDLAALSKDGGDNAGSKGSSPDSSSGRKHDQFVLSRFINKPADGGITALHMAALNGYSDCVQLLLDLGANVSAVTFHYGSTMNLIVLWMWQGLEALRCIMQLVEGTLNVARECGLQSSTASSDDGDLCAVCLERACSVAAEGCGHELCVKCALYLCSTSNIPSEMLGPPGSIPCPLCRHGIVSFIKLASSPVKGLKPNLALSLCNPCIVHPRVEPPETGCRSEIRKNRVAAVSSELVCPLTCSPFPSVAIPSCTCDDDPCPSHEPRGETQAQSPHRSQSAPNELDKMEEQRVDRTSCSGMFWNRRSCHREHQCNSEINA</sequence>
<dbReference type="PANTHER" id="PTHR24123:SF33">
    <property type="entry name" value="PROTEIN HOS4"/>
    <property type="match status" value="1"/>
</dbReference>
<dbReference type="Gene3D" id="1.25.40.20">
    <property type="entry name" value="Ankyrin repeat-containing domain"/>
    <property type="match status" value="2"/>
</dbReference>
<evidence type="ECO:0000256" key="4">
    <source>
        <dbReference type="ARBA" id="ARBA00022679"/>
    </source>
</evidence>
<comment type="catalytic activity">
    <reaction evidence="1">
        <text>S-ubiquitinyl-[E2 ubiquitin-conjugating enzyme]-L-cysteine + [acceptor protein]-L-lysine = [E2 ubiquitin-conjugating enzyme]-L-cysteine + N(6)-ubiquitinyl-[acceptor protein]-L-lysine.</text>
        <dbReference type="EC" id="2.3.2.27"/>
    </reaction>
</comment>
<dbReference type="EC" id="2.3.2.27" evidence="3"/>
<evidence type="ECO:0000256" key="8">
    <source>
        <dbReference type="ARBA" id="ARBA00022786"/>
    </source>
</evidence>
<evidence type="ECO:0000256" key="10">
    <source>
        <dbReference type="ARBA" id="ARBA00023043"/>
    </source>
</evidence>
<dbReference type="GO" id="GO:0008270">
    <property type="term" value="F:zinc ion binding"/>
    <property type="evidence" value="ECO:0007669"/>
    <property type="project" value="UniProtKB-KW"/>
</dbReference>
<dbReference type="InterPro" id="IPR051165">
    <property type="entry name" value="Multifunctional_ANK_Repeat"/>
</dbReference>
<evidence type="ECO:0000256" key="12">
    <source>
        <dbReference type="PROSITE-ProRule" id="PRU00175"/>
    </source>
</evidence>
<evidence type="ECO:0000259" key="14">
    <source>
        <dbReference type="PROSITE" id="PS50089"/>
    </source>
</evidence>
<feature type="region of interest" description="Disordered" evidence="13">
    <location>
        <begin position="404"/>
        <end position="432"/>
    </location>
</feature>
<dbReference type="InterPro" id="IPR013083">
    <property type="entry name" value="Znf_RING/FYVE/PHD"/>
</dbReference>
<organism evidence="15 16">
    <name type="scientific">Elaeis guineensis var. tenera</name>
    <name type="common">Oil palm</name>
    <dbReference type="NCBI Taxonomy" id="51953"/>
    <lineage>
        <taxon>Eukaryota</taxon>
        <taxon>Viridiplantae</taxon>
        <taxon>Streptophyta</taxon>
        <taxon>Embryophyta</taxon>
        <taxon>Tracheophyta</taxon>
        <taxon>Spermatophyta</taxon>
        <taxon>Magnoliopsida</taxon>
        <taxon>Liliopsida</taxon>
        <taxon>Arecaceae</taxon>
        <taxon>Arecoideae</taxon>
        <taxon>Cocoseae</taxon>
        <taxon>Elaeidinae</taxon>
        <taxon>Elaeis</taxon>
    </lineage>
</organism>